<feature type="compositionally biased region" description="Acidic residues" evidence="1">
    <location>
        <begin position="228"/>
        <end position="246"/>
    </location>
</feature>
<keyword evidence="3" id="KW-1185">Reference proteome</keyword>
<proteinExistence type="predicted"/>
<gene>
    <name evidence="2" type="ORF">DAPK24_055300</name>
</gene>
<accession>A0AAV5RCL3</accession>
<evidence type="ECO:0000313" key="3">
    <source>
        <dbReference type="Proteomes" id="UP001378960"/>
    </source>
</evidence>
<evidence type="ECO:0000313" key="2">
    <source>
        <dbReference type="EMBL" id="GMM48932.1"/>
    </source>
</evidence>
<evidence type="ECO:0000256" key="1">
    <source>
        <dbReference type="SAM" id="MobiDB-lite"/>
    </source>
</evidence>
<dbReference type="AlphaFoldDB" id="A0AAV5RCL3"/>
<comment type="caution">
    <text evidence="2">The sequence shown here is derived from an EMBL/GenBank/DDBJ whole genome shotgun (WGS) entry which is preliminary data.</text>
</comment>
<reference evidence="2 3" key="1">
    <citation type="journal article" date="2023" name="Elife">
        <title>Identification of key yeast species and microbe-microbe interactions impacting larval growth of Drosophila in the wild.</title>
        <authorList>
            <person name="Mure A."/>
            <person name="Sugiura Y."/>
            <person name="Maeda R."/>
            <person name="Honda K."/>
            <person name="Sakurai N."/>
            <person name="Takahashi Y."/>
            <person name="Watada M."/>
            <person name="Katoh T."/>
            <person name="Gotoh A."/>
            <person name="Gotoh Y."/>
            <person name="Taniguchi I."/>
            <person name="Nakamura K."/>
            <person name="Hayashi T."/>
            <person name="Katayama T."/>
            <person name="Uemura T."/>
            <person name="Hattori Y."/>
        </authorList>
    </citation>
    <scope>NUCLEOTIDE SEQUENCE [LARGE SCALE GENOMIC DNA]</scope>
    <source>
        <strain evidence="2 3">PK-24</strain>
    </source>
</reference>
<sequence length="466" mass="53579">MLTDISNSVNNTNLNTNLNTHVSNGSLKPLKIVSRTNHQLYNDENRNPILVKLNNVRKQSKFNNKSNISKINTDNNLKMLEMPNYRFNKIINNENDVIFPFYECPLKTDNIYKNNELKLDFTGDITFFKNVTKKYCNPIKFKYIKQKNVINMNDDPMKDFFMHGKDDNKIKFGDNVVLINGNGIHSMIRDVEFQSEFGFRECDEIEYNENDEILYASDEDEVSRLENSDLDESIDKDESESDEDISSNDSNLTFDLDLVMDMDMDMDMDNNSYKEEDDEDDDNELISQNISSSFVLDNLNEFKKANMISPTKRTVILSSNKNHGKSNNIMSRVNDDSPKKQETILRKLKNNSSPIKNLKTHRSGNMINSIKKPNRTNYSKWDSSMTISAKAIMKMVDDSLVSSDTEVYNHSYSYLAIKNSNNKGKSLLDNISINAADLMCALNDEEGDVDLDNNELVNQIQGLEIK</sequence>
<dbReference type="Proteomes" id="UP001378960">
    <property type="component" value="Unassembled WGS sequence"/>
</dbReference>
<dbReference type="EMBL" id="BTGB01000009">
    <property type="protein sequence ID" value="GMM48932.1"/>
    <property type="molecule type" value="Genomic_DNA"/>
</dbReference>
<protein>
    <submittedName>
        <fullName evidence="2">Uncharacterized protein</fullName>
    </submittedName>
</protein>
<name>A0AAV5RCL3_PICKL</name>
<feature type="compositionally biased region" description="Polar residues" evidence="1">
    <location>
        <begin position="318"/>
        <end position="331"/>
    </location>
</feature>
<feature type="region of interest" description="Disordered" evidence="1">
    <location>
        <begin position="216"/>
        <end position="250"/>
    </location>
</feature>
<feature type="region of interest" description="Disordered" evidence="1">
    <location>
        <begin position="318"/>
        <end position="339"/>
    </location>
</feature>
<organism evidence="2 3">
    <name type="scientific">Pichia kluyveri</name>
    <name type="common">Yeast</name>
    <dbReference type="NCBI Taxonomy" id="36015"/>
    <lineage>
        <taxon>Eukaryota</taxon>
        <taxon>Fungi</taxon>
        <taxon>Dikarya</taxon>
        <taxon>Ascomycota</taxon>
        <taxon>Saccharomycotina</taxon>
        <taxon>Pichiomycetes</taxon>
        <taxon>Pichiales</taxon>
        <taxon>Pichiaceae</taxon>
        <taxon>Pichia</taxon>
    </lineage>
</organism>